<evidence type="ECO:0000313" key="1">
    <source>
        <dbReference type="EMBL" id="GAA4802291.1"/>
    </source>
</evidence>
<name>A0ABP9C1L9_9GAMM</name>
<proteinExistence type="predicted"/>
<gene>
    <name evidence="1" type="ORF">GCM10023307_31230</name>
</gene>
<reference evidence="2" key="1">
    <citation type="journal article" date="2019" name="Int. J. Syst. Evol. Microbiol.">
        <title>The Global Catalogue of Microorganisms (GCM) 10K type strain sequencing project: providing services to taxonomists for standard genome sequencing and annotation.</title>
        <authorList>
            <consortium name="The Broad Institute Genomics Platform"/>
            <consortium name="The Broad Institute Genome Sequencing Center for Infectious Disease"/>
            <person name="Wu L."/>
            <person name="Ma J."/>
        </authorList>
    </citation>
    <scope>NUCLEOTIDE SEQUENCE [LARGE SCALE GENOMIC DNA]</scope>
    <source>
        <strain evidence="2">JCM 18204</strain>
    </source>
</reference>
<organism evidence="1 2">
    <name type="scientific">Lysobacter hankyongensis</name>
    <dbReference type="NCBI Taxonomy" id="1176535"/>
    <lineage>
        <taxon>Bacteria</taxon>
        <taxon>Pseudomonadati</taxon>
        <taxon>Pseudomonadota</taxon>
        <taxon>Gammaproteobacteria</taxon>
        <taxon>Lysobacterales</taxon>
        <taxon>Lysobacteraceae</taxon>
        <taxon>Lysobacter</taxon>
    </lineage>
</organism>
<comment type="caution">
    <text evidence="1">The sequence shown here is derived from an EMBL/GenBank/DDBJ whole genome shotgun (WGS) entry which is preliminary data.</text>
</comment>
<dbReference type="Proteomes" id="UP001499959">
    <property type="component" value="Unassembled WGS sequence"/>
</dbReference>
<dbReference type="EMBL" id="BAABJE010000017">
    <property type="protein sequence ID" value="GAA4802291.1"/>
    <property type="molecule type" value="Genomic_DNA"/>
</dbReference>
<keyword evidence="2" id="KW-1185">Reference proteome</keyword>
<protein>
    <submittedName>
        <fullName evidence="1">Uncharacterized protein</fullName>
    </submittedName>
</protein>
<accession>A0ABP9C1L9</accession>
<sequence>MKIICAQNVRNESMIEFVSDDVSLHDSPERFYAAAMRALFRGTDSDENFEKYLSSARQKSRSAAELRSAIAQLLKITPMPDYTPELGDVSSVCSFRTEWNAEAYVWRSGQLYWLVCWGTAA</sequence>
<evidence type="ECO:0000313" key="2">
    <source>
        <dbReference type="Proteomes" id="UP001499959"/>
    </source>
</evidence>